<keyword evidence="3" id="KW-1185">Reference proteome</keyword>
<reference evidence="2 3" key="1">
    <citation type="submission" date="2016-10" db="EMBL/GenBank/DDBJ databases">
        <authorList>
            <person name="de Groot N.N."/>
        </authorList>
    </citation>
    <scope>NUCLEOTIDE SEQUENCE [LARGE SCALE GENOMIC DNA]</scope>
    <source>
        <strain evidence="2 3">CGMCC 4.5598</strain>
    </source>
</reference>
<keyword evidence="1" id="KW-0812">Transmembrane</keyword>
<dbReference type="RefSeq" id="WP_091081096.1">
    <property type="nucleotide sequence ID" value="NZ_FOHX01000004.1"/>
</dbReference>
<proteinExistence type="predicted"/>
<organism evidence="2 3">
    <name type="scientific">Nonomuraea wenchangensis</name>
    <dbReference type="NCBI Taxonomy" id="568860"/>
    <lineage>
        <taxon>Bacteria</taxon>
        <taxon>Bacillati</taxon>
        <taxon>Actinomycetota</taxon>
        <taxon>Actinomycetes</taxon>
        <taxon>Streptosporangiales</taxon>
        <taxon>Streptosporangiaceae</taxon>
        <taxon>Nonomuraea</taxon>
    </lineage>
</organism>
<evidence type="ECO:0000313" key="2">
    <source>
        <dbReference type="EMBL" id="SET79823.1"/>
    </source>
</evidence>
<evidence type="ECO:0000256" key="1">
    <source>
        <dbReference type="SAM" id="Phobius"/>
    </source>
</evidence>
<feature type="transmembrane region" description="Helical" evidence="1">
    <location>
        <begin position="40"/>
        <end position="63"/>
    </location>
</feature>
<gene>
    <name evidence="2" type="ORF">SAMN05421811_104173</name>
</gene>
<dbReference type="EMBL" id="FOHX01000004">
    <property type="protein sequence ID" value="SET79823.1"/>
    <property type="molecule type" value="Genomic_DNA"/>
</dbReference>
<dbReference type="OrthoDB" id="3542794at2"/>
<dbReference type="AlphaFoldDB" id="A0A1I0HAG4"/>
<protein>
    <submittedName>
        <fullName evidence="2">Uncharacterized protein</fullName>
    </submittedName>
</protein>
<name>A0A1I0HAG4_9ACTN</name>
<evidence type="ECO:0000313" key="3">
    <source>
        <dbReference type="Proteomes" id="UP000199361"/>
    </source>
</evidence>
<dbReference type="SUPFAM" id="SSF69304">
    <property type="entry name" value="Tricorn protease N-terminal domain"/>
    <property type="match status" value="1"/>
</dbReference>
<sequence>MRGEQDLIRTLRTAADQVEQVDLARGVAARRHGRRIRQRVRMALAALAAVAVAGGTTAALSVASSGAERRAEERWTQIEERRPQVDEPWTQVKERWPQAVAKVPARTSDGARILPVAGLSPAEVLLLVAAPAKGKPSRLDVYDVTRRTTRTLAQVPAVKGEEGPDGVTVGPGHIAWYATTGGTTTFWAVPRTGGTATRVTTASGDVAVLGVTDDSLVWSSWKGGVHRVPLTGGTPARLPGSDGLTLTTWPWAAHLGRRTFANQDRAVDLETGRSIDVRAPKGTLFLRCGPRWCAGELNGRLLVQRVDGTGRRKLPELRLYSPRQPYADRYVLAAPAPTQRTGEGPLALLYDLETGTTTGLGEQRPGTMGTPLMPMSLSNSPSATTLHWDEDAQPPATCAKKTCAPMTLGLKEWTVLNLRALTP</sequence>
<dbReference type="STRING" id="568860.SAMN05421811_104173"/>
<keyword evidence="1" id="KW-0472">Membrane</keyword>
<accession>A0A1I0HAG4</accession>
<keyword evidence="1" id="KW-1133">Transmembrane helix</keyword>
<dbReference type="Proteomes" id="UP000199361">
    <property type="component" value="Unassembled WGS sequence"/>
</dbReference>